<reference evidence="1 2" key="1">
    <citation type="submission" date="2023-09" db="EMBL/GenBank/DDBJ databases">
        <authorList>
            <person name="Wang M."/>
        </authorList>
    </citation>
    <scope>NUCLEOTIDE SEQUENCE [LARGE SCALE GENOMIC DNA]</scope>
    <source>
        <strain evidence="1">GT-2023</strain>
        <tissue evidence="1">Liver</tissue>
    </source>
</reference>
<evidence type="ECO:0008006" key="3">
    <source>
        <dbReference type="Google" id="ProtNLM"/>
    </source>
</evidence>
<gene>
    <name evidence="1" type="ORF">QQF64_027585</name>
</gene>
<dbReference type="EMBL" id="JAYMGO010000005">
    <property type="protein sequence ID" value="KAL1274771.1"/>
    <property type="molecule type" value="Genomic_DNA"/>
</dbReference>
<accession>A0ABR3ND71</accession>
<evidence type="ECO:0000313" key="2">
    <source>
        <dbReference type="Proteomes" id="UP001558613"/>
    </source>
</evidence>
<proteinExistence type="predicted"/>
<name>A0ABR3ND71_9TELE</name>
<evidence type="ECO:0000313" key="1">
    <source>
        <dbReference type="EMBL" id="KAL1274771.1"/>
    </source>
</evidence>
<comment type="caution">
    <text evidence="1">The sequence shown here is derived from an EMBL/GenBank/DDBJ whole genome shotgun (WGS) entry which is preliminary data.</text>
</comment>
<protein>
    <recommendedName>
        <fullName evidence="3">Secreted protein</fullName>
    </recommendedName>
</protein>
<sequence>MFVLFLPSFSWRPSPITLLFMPLGLSPAPHPKPPPRGKTRKGEGLEEKALLFRTSPLPEHWQRMKAGGGWTCSNPSPWSVSGGLIGVLTCRCTVRVGRTVGGIQGRGKSWAIA</sequence>
<organism evidence="1 2">
    <name type="scientific">Cirrhinus molitorella</name>
    <name type="common">mud carp</name>
    <dbReference type="NCBI Taxonomy" id="172907"/>
    <lineage>
        <taxon>Eukaryota</taxon>
        <taxon>Metazoa</taxon>
        <taxon>Chordata</taxon>
        <taxon>Craniata</taxon>
        <taxon>Vertebrata</taxon>
        <taxon>Euteleostomi</taxon>
        <taxon>Actinopterygii</taxon>
        <taxon>Neopterygii</taxon>
        <taxon>Teleostei</taxon>
        <taxon>Ostariophysi</taxon>
        <taxon>Cypriniformes</taxon>
        <taxon>Cyprinidae</taxon>
        <taxon>Labeoninae</taxon>
        <taxon>Labeonini</taxon>
        <taxon>Cirrhinus</taxon>
    </lineage>
</organism>
<dbReference type="Proteomes" id="UP001558613">
    <property type="component" value="Unassembled WGS sequence"/>
</dbReference>
<keyword evidence="2" id="KW-1185">Reference proteome</keyword>